<keyword evidence="3" id="KW-1185">Reference proteome</keyword>
<accession>A0ABN9U1G8</accession>
<comment type="caution">
    <text evidence="2">The sequence shown here is derived from an EMBL/GenBank/DDBJ whole genome shotgun (WGS) entry which is preliminary data.</text>
</comment>
<evidence type="ECO:0000313" key="2">
    <source>
        <dbReference type="EMBL" id="CAK0852625.1"/>
    </source>
</evidence>
<organism evidence="2 3">
    <name type="scientific">Prorocentrum cordatum</name>
    <dbReference type="NCBI Taxonomy" id="2364126"/>
    <lineage>
        <taxon>Eukaryota</taxon>
        <taxon>Sar</taxon>
        <taxon>Alveolata</taxon>
        <taxon>Dinophyceae</taxon>
        <taxon>Prorocentrales</taxon>
        <taxon>Prorocentraceae</taxon>
        <taxon>Prorocentrum</taxon>
    </lineage>
</organism>
<sequence length="275" mass="29701">MLAVDRLGLPTDALRGPFLQQLSGSCDSLKMGDLRRVLMALARCWQASSVHPELLDELCGSIVAKWEELPAWQCDPRNLLAVPQHLGRLRHPHPELLNCSAGAISALISSRLSVLPADALRSFDGLLLLAPLVGSTSRSSRWRASRPSANCTPRRCCAARAPRTSGAPAASCWPRACPSGASGRCGRPRPWREEAARARPTRGRGAALAGQAVGRRGPGPPRGAGALAPQPGPRRERPRRGRELRLWAEGPCGLTAPPRRQAPTAPAARWRRRQR</sequence>
<gene>
    <name evidence="2" type="ORF">PCOR1329_LOCUS44352</name>
</gene>
<name>A0ABN9U1G8_9DINO</name>
<dbReference type="Proteomes" id="UP001189429">
    <property type="component" value="Unassembled WGS sequence"/>
</dbReference>
<feature type="region of interest" description="Disordered" evidence="1">
    <location>
        <begin position="179"/>
        <end position="275"/>
    </location>
</feature>
<dbReference type="EMBL" id="CAUYUJ010015327">
    <property type="protein sequence ID" value="CAK0852625.1"/>
    <property type="molecule type" value="Genomic_DNA"/>
</dbReference>
<feature type="compositionally biased region" description="Low complexity" evidence="1">
    <location>
        <begin position="203"/>
        <end position="215"/>
    </location>
</feature>
<protein>
    <recommendedName>
        <fullName evidence="4">Anaphase-promoting complex subunit 1</fullName>
    </recommendedName>
</protein>
<proteinExistence type="predicted"/>
<reference evidence="2" key="1">
    <citation type="submission" date="2023-10" db="EMBL/GenBank/DDBJ databases">
        <authorList>
            <person name="Chen Y."/>
            <person name="Shah S."/>
            <person name="Dougan E. K."/>
            <person name="Thang M."/>
            <person name="Chan C."/>
        </authorList>
    </citation>
    <scope>NUCLEOTIDE SEQUENCE [LARGE SCALE GENOMIC DNA]</scope>
</reference>
<evidence type="ECO:0008006" key="4">
    <source>
        <dbReference type="Google" id="ProtNLM"/>
    </source>
</evidence>
<feature type="compositionally biased region" description="Low complexity" evidence="1">
    <location>
        <begin position="255"/>
        <end position="268"/>
    </location>
</feature>
<evidence type="ECO:0000313" key="3">
    <source>
        <dbReference type="Proteomes" id="UP001189429"/>
    </source>
</evidence>
<dbReference type="PROSITE" id="PS51257">
    <property type="entry name" value="PROKAR_LIPOPROTEIN"/>
    <property type="match status" value="1"/>
</dbReference>
<evidence type="ECO:0000256" key="1">
    <source>
        <dbReference type="SAM" id="MobiDB-lite"/>
    </source>
</evidence>